<dbReference type="SUPFAM" id="SSF57414">
    <property type="entry name" value="Hairpin loop containing domain-like"/>
    <property type="match status" value="2"/>
</dbReference>
<feature type="domain" description="Apple" evidence="2">
    <location>
        <begin position="19"/>
        <end position="106"/>
    </location>
</feature>
<dbReference type="InterPro" id="IPR016186">
    <property type="entry name" value="C-type_lectin-like/link_sf"/>
</dbReference>
<dbReference type="EMBL" id="JARQWQ010000073">
    <property type="protein sequence ID" value="KAK2553988.1"/>
    <property type="molecule type" value="Genomic_DNA"/>
</dbReference>
<reference evidence="3" key="1">
    <citation type="journal article" date="2023" name="G3 (Bethesda)">
        <title>Whole genome assembly and annotation of the endangered Caribbean coral Acropora cervicornis.</title>
        <authorList>
            <person name="Selwyn J.D."/>
            <person name="Vollmer S.V."/>
        </authorList>
    </citation>
    <scope>NUCLEOTIDE SEQUENCE</scope>
    <source>
        <strain evidence="3">K2</strain>
    </source>
</reference>
<feature type="domain" description="C-type lectin" evidence="1">
    <location>
        <begin position="166"/>
        <end position="224"/>
    </location>
</feature>
<dbReference type="Gene3D" id="3.10.100.10">
    <property type="entry name" value="Mannose-Binding Protein A, subunit A"/>
    <property type="match status" value="2"/>
</dbReference>
<gene>
    <name evidence="3" type="ORF">P5673_024694</name>
</gene>
<evidence type="ECO:0008006" key="5">
    <source>
        <dbReference type="Google" id="ProtNLM"/>
    </source>
</evidence>
<dbReference type="Proteomes" id="UP001249851">
    <property type="component" value="Unassembled WGS sequence"/>
</dbReference>
<organism evidence="3 4">
    <name type="scientific">Acropora cervicornis</name>
    <name type="common">Staghorn coral</name>
    <dbReference type="NCBI Taxonomy" id="6130"/>
    <lineage>
        <taxon>Eukaryota</taxon>
        <taxon>Metazoa</taxon>
        <taxon>Cnidaria</taxon>
        <taxon>Anthozoa</taxon>
        <taxon>Hexacorallia</taxon>
        <taxon>Scleractinia</taxon>
        <taxon>Astrocoeniina</taxon>
        <taxon>Acroporidae</taxon>
        <taxon>Acropora</taxon>
    </lineage>
</organism>
<dbReference type="Gene3D" id="3.50.4.10">
    <property type="entry name" value="Hepatocyte Growth Factor"/>
    <property type="match status" value="1"/>
</dbReference>
<dbReference type="Pfam" id="PF00024">
    <property type="entry name" value="PAN_1"/>
    <property type="match status" value="2"/>
</dbReference>
<dbReference type="InterPro" id="IPR001304">
    <property type="entry name" value="C-type_lectin-like"/>
</dbReference>
<proteinExistence type="predicted"/>
<dbReference type="CDD" id="cd00037">
    <property type="entry name" value="CLECT"/>
    <property type="match status" value="1"/>
</dbReference>
<evidence type="ECO:0000313" key="4">
    <source>
        <dbReference type="Proteomes" id="UP001249851"/>
    </source>
</evidence>
<dbReference type="InterPro" id="IPR016187">
    <property type="entry name" value="CTDL_fold"/>
</dbReference>
<dbReference type="PANTHER" id="PTHR22801">
    <property type="entry name" value="LITHOSTATHINE"/>
    <property type="match status" value="1"/>
</dbReference>
<comment type="caution">
    <text evidence="3">The sequence shown here is derived from an EMBL/GenBank/DDBJ whole genome shotgun (WGS) entry which is preliminary data.</text>
</comment>
<accession>A0AAD9Q3D5</accession>
<dbReference type="AlphaFoldDB" id="A0AAD9Q3D5"/>
<name>A0AAD9Q3D5_ACRCE</name>
<sequence>MLELVDKKTFGFNTESHQGQEGKRFSLFYKAKEGEVLTGQIISVHQTRNELDCSHKCLSNPECASFNFEIQQSRSLSICELNNASSISSNSKLKRKESFAYYEPLIPKERPKQQITGFYPTTSNIITKTTTTRGTQEVSTSQYQAPTLASRVPSTQRAKAAAPGEYYIGLNDLHHKGTYKWADGTATSFTNWKTGYPKGGGGEALTGHIISLHQTRSELDCAHKCLLNSKCASLNFEFQSSRTLFTCEINGMSRTSSTIKLQRRDGFAYYEPIAKLIQEKEIDTSHSQIQQEVVCAPHWNKCNAVCVRFFDVTKTRSEAKNHCEQFRPSAGVKGSLVKIGNQDTTEEL</sequence>
<dbReference type="SMART" id="SM00473">
    <property type="entry name" value="PAN_AP"/>
    <property type="match status" value="2"/>
</dbReference>
<protein>
    <recommendedName>
        <fullName evidence="5">Apple domain-containing protein</fullName>
    </recommendedName>
</protein>
<evidence type="ECO:0000313" key="3">
    <source>
        <dbReference type="EMBL" id="KAK2553988.1"/>
    </source>
</evidence>
<dbReference type="PANTHER" id="PTHR22801:SF63">
    <property type="entry name" value="C-TYPE LECTIN DOMAIN-CONTAINING PROTEIN"/>
    <property type="match status" value="1"/>
</dbReference>
<dbReference type="SUPFAM" id="SSF56436">
    <property type="entry name" value="C-type lectin-like"/>
    <property type="match status" value="2"/>
</dbReference>
<dbReference type="InterPro" id="IPR050801">
    <property type="entry name" value="Ca-Dep_Lectins_ImmuneDev"/>
</dbReference>
<dbReference type="InterPro" id="IPR003609">
    <property type="entry name" value="Pan_app"/>
</dbReference>
<dbReference type="PROSITE" id="PS50948">
    <property type="entry name" value="PAN"/>
    <property type="match status" value="1"/>
</dbReference>
<evidence type="ECO:0000259" key="2">
    <source>
        <dbReference type="PROSITE" id="PS50948"/>
    </source>
</evidence>
<evidence type="ECO:0000259" key="1">
    <source>
        <dbReference type="PROSITE" id="PS50041"/>
    </source>
</evidence>
<keyword evidence="4" id="KW-1185">Reference proteome</keyword>
<reference evidence="3" key="2">
    <citation type="journal article" date="2023" name="Science">
        <title>Genomic signatures of disease resistance in endangered staghorn corals.</title>
        <authorList>
            <person name="Vollmer S.V."/>
            <person name="Selwyn J.D."/>
            <person name="Despard B.A."/>
            <person name="Roesel C.L."/>
        </authorList>
    </citation>
    <scope>NUCLEOTIDE SEQUENCE</scope>
    <source>
        <strain evidence="3">K2</strain>
    </source>
</reference>
<dbReference type="PROSITE" id="PS50041">
    <property type="entry name" value="C_TYPE_LECTIN_2"/>
    <property type="match status" value="1"/>
</dbReference>